<dbReference type="AlphaFoldDB" id="A0A3M8Q7S7"/>
<evidence type="ECO:0000313" key="1">
    <source>
        <dbReference type="EMBL" id="RNF52137.1"/>
    </source>
</evidence>
<keyword evidence="2" id="KW-1185">Reference proteome</keyword>
<name>A0A3M8Q7S7_9GAMM</name>
<evidence type="ECO:0008006" key="3">
    <source>
        <dbReference type="Google" id="ProtNLM"/>
    </source>
</evidence>
<accession>A0A3M8Q7S7</accession>
<gene>
    <name evidence="1" type="ORF">EBI00_04325</name>
</gene>
<reference evidence="1 2" key="1">
    <citation type="journal article" date="2012" name="Int. J. Syst. Evol. Microbiol.">
        <title>Marinomonas hwangdonensis sp. nov., isolated from seawater.</title>
        <authorList>
            <person name="Jung Y.T."/>
            <person name="Oh T.K."/>
            <person name="Yoon J.H."/>
        </authorList>
    </citation>
    <scope>NUCLEOTIDE SEQUENCE [LARGE SCALE GENOMIC DNA]</scope>
    <source>
        <strain evidence="1 2">HDW-15</strain>
    </source>
</reference>
<protein>
    <recommendedName>
        <fullName evidence="3">DUF2509 family protein</fullName>
    </recommendedName>
</protein>
<evidence type="ECO:0000313" key="2">
    <source>
        <dbReference type="Proteomes" id="UP000280507"/>
    </source>
</evidence>
<dbReference type="Proteomes" id="UP000280507">
    <property type="component" value="Unassembled WGS sequence"/>
</dbReference>
<dbReference type="RefSeq" id="WP_123094686.1">
    <property type="nucleotide sequence ID" value="NZ_RIZG01000002.1"/>
</dbReference>
<dbReference type="EMBL" id="RIZG01000002">
    <property type="protein sequence ID" value="RNF52137.1"/>
    <property type="molecule type" value="Genomic_DNA"/>
</dbReference>
<proteinExistence type="predicted"/>
<comment type="caution">
    <text evidence="1">The sequence shown here is derived from an EMBL/GenBank/DDBJ whole genome shotgun (WGS) entry which is preliminary data.</text>
</comment>
<sequence length="150" mass="17700">MISMKFFDQKGWVSLPIIALLLALSTLSVNYQQRWQAAFQWRAQLDEVAQEQKIRIDFFNSMAVNPDFSSAKNSDCLGFCDLMSHHPQKEWQKNGQAIQYRWEHYQSVANESAATNHFYRLCATQNQHQYQCWWWQENRLLSSGWVTASD</sequence>
<organism evidence="1 2">
    <name type="scientific">Marinomonas hwangdonensis</name>
    <dbReference type="NCBI Taxonomy" id="1053647"/>
    <lineage>
        <taxon>Bacteria</taxon>
        <taxon>Pseudomonadati</taxon>
        <taxon>Pseudomonadota</taxon>
        <taxon>Gammaproteobacteria</taxon>
        <taxon>Oceanospirillales</taxon>
        <taxon>Oceanospirillaceae</taxon>
        <taxon>Marinomonas</taxon>
    </lineage>
</organism>